<feature type="region of interest" description="Disordered" evidence="1">
    <location>
        <begin position="128"/>
        <end position="156"/>
    </location>
</feature>
<accession>A0A914XP66</accession>
<protein>
    <submittedName>
        <fullName evidence="3">Uncharacterized protein</fullName>
    </submittedName>
</protein>
<sequence length="330" mass="36289">MASGKGAAEQKRQKLIKMASVRSTSERPPLRRKKWFSMRHDDDDTERPSTPSSGQLLRRSGSHSMLMCDEITARLAAAIATWHDIHSNLLRLSLDGRLNDAAAEGDDVCSLMSSSVSSAWDVRRRRHSSGDSADVDNRIYGHDSRSPTRKRFSSRMSISDPDLTAVQLKGLFPDLPYHASNGPSPNGVGCAVGRTCPIEHEPKSHAYAPCLSSCMSEHESEQRRRRRPAGEWRGFVAVAVITVAFSATDANRSPTRKTLSDYTLDSCRCPDLALPELFVVRRPPHDAKKGLRPDADGMDGRKLAEIGLPPVIIDTFAAIDPTDRGGVFDD</sequence>
<feature type="region of interest" description="Disordered" evidence="1">
    <location>
        <begin position="1"/>
        <end position="61"/>
    </location>
</feature>
<organism evidence="2 3">
    <name type="scientific">Plectus sambesii</name>
    <dbReference type="NCBI Taxonomy" id="2011161"/>
    <lineage>
        <taxon>Eukaryota</taxon>
        <taxon>Metazoa</taxon>
        <taxon>Ecdysozoa</taxon>
        <taxon>Nematoda</taxon>
        <taxon>Chromadorea</taxon>
        <taxon>Plectida</taxon>
        <taxon>Plectina</taxon>
        <taxon>Plectoidea</taxon>
        <taxon>Plectidae</taxon>
        <taxon>Plectus</taxon>
    </lineage>
</organism>
<dbReference type="WBParaSite" id="PSAMB.scaffold8874size5668.g31873.t1">
    <property type="protein sequence ID" value="PSAMB.scaffold8874size5668.g31873.t1"/>
    <property type="gene ID" value="PSAMB.scaffold8874size5668.g31873"/>
</dbReference>
<evidence type="ECO:0000313" key="3">
    <source>
        <dbReference type="WBParaSite" id="PSAMB.scaffold8874size5668.g31873.t1"/>
    </source>
</evidence>
<dbReference type="AlphaFoldDB" id="A0A914XP66"/>
<feature type="compositionally biased region" description="Basic and acidic residues" evidence="1">
    <location>
        <begin position="135"/>
        <end position="146"/>
    </location>
</feature>
<evidence type="ECO:0000313" key="2">
    <source>
        <dbReference type="Proteomes" id="UP000887566"/>
    </source>
</evidence>
<evidence type="ECO:0000256" key="1">
    <source>
        <dbReference type="SAM" id="MobiDB-lite"/>
    </source>
</evidence>
<proteinExistence type="predicted"/>
<keyword evidence="2" id="KW-1185">Reference proteome</keyword>
<name>A0A914XP66_9BILA</name>
<dbReference type="Proteomes" id="UP000887566">
    <property type="component" value="Unplaced"/>
</dbReference>
<reference evidence="3" key="1">
    <citation type="submission" date="2022-11" db="UniProtKB">
        <authorList>
            <consortium name="WormBaseParasite"/>
        </authorList>
    </citation>
    <scope>IDENTIFICATION</scope>
</reference>